<evidence type="ECO:0000313" key="3">
    <source>
        <dbReference type="Proteomes" id="UP001224359"/>
    </source>
</evidence>
<dbReference type="Pfam" id="PF01726">
    <property type="entry name" value="LexA_DNA_bind"/>
    <property type="match status" value="1"/>
</dbReference>
<dbReference type="SUPFAM" id="SSF46785">
    <property type="entry name" value="Winged helix' DNA-binding domain"/>
    <property type="match status" value="1"/>
</dbReference>
<accession>A0ABT9VDF9</accession>
<feature type="domain" description="LexA repressor DNA-binding" evidence="1">
    <location>
        <begin position="2"/>
        <end position="64"/>
    </location>
</feature>
<proteinExistence type="predicted"/>
<name>A0ABT9VDF9_9BACI</name>
<reference evidence="2 3" key="1">
    <citation type="submission" date="2023-07" db="EMBL/GenBank/DDBJ databases">
        <title>Genomic Encyclopedia of Type Strains, Phase IV (KMG-IV): sequencing the most valuable type-strain genomes for metagenomic binning, comparative biology and taxonomic classification.</title>
        <authorList>
            <person name="Goeker M."/>
        </authorList>
    </citation>
    <scope>NUCLEOTIDE SEQUENCE [LARGE SCALE GENOMIC DNA]</scope>
    <source>
        <strain evidence="2 3">DSM 16460</strain>
    </source>
</reference>
<organism evidence="2 3">
    <name type="scientific">Alkalibacillus salilacus</name>
    <dbReference type="NCBI Taxonomy" id="284582"/>
    <lineage>
        <taxon>Bacteria</taxon>
        <taxon>Bacillati</taxon>
        <taxon>Bacillota</taxon>
        <taxon>Bacilli</taxon>
        <taxon>Bacillales</taxon>
        <taxon>Bacillaceae</taxon>
        <taxon>Alkalibacillus</taxon>
    </lineage>
</organism>
<dbReference type="InterPro" id="IPR036388">
    <property type="entry name" value="WH-like_DNA-bd_sf"/>
</dbReference>
<dbReference type="InterPro" id="IPR036390">
    <property type="entry name" value="WH_DNA-bd_sf"/>
</dbReference>
<dbReference type="InterPro" id="IPR006199">
    <property type="entry name" value="LexA_DNA-bd_dom"/>
</dbReference>
<dbReference type="Gene3D" id="1.10.10.10">
    <property type="entry name" value="Winged helix-like DNA-binding domain superfamily/Winged helix DNA-binding domain"/>
    <property type="match status" value="1"/>
</dbReference>
<dbReference type="RefSeq" id="WP_306975139.1">
    <property type="nucleotide sequence ID" value="NZ_JAUSTQ010000003.1"/>
</dbReference>
<evidence type="ECO:0000313" key="2">
    <source>
        <dbReference type="EMBL" id="MDQ0158996.1"/>
    </source>
</evidence>
<keyword evidence="3" id="KW-1185">Reference proteome</keyword>
<dbReference type="EMBL" id="JAUSTQ010000003">
    <property type="protein sequence ID" value="MDQ0158996.1"/>
    <property type="molecule type" value="Genomic_DNA"/>
</dbReference>
<sequence length="83" mass="9519">MHLTMMQKAVLTYIERFQDKHGFAPTQREITSGINLKSASTVNSHLNNLEEKGFIKRKEFSPRALTILVRSDEADERTINVNT</sequence>
<evidence type="ECO:0000259" key="1">
    <source>
        <dbReference type="Pfam" id="PF01726"/>
    </source>
</evidence>
<gene>
    <name evidence="2" type="ORF">J2S77_000960</name>
</gene>
<protein>
    <submittedName>
        <fullName evidence="2">SOS-response transcriptional repressor LexA</fullName>
    </submittedName>
</protein>
<dbReference type="Proteomes" id="UP001224359">
    <property type="component" value="Unassembled WGS sequence"/>
</dbReference>
<comment type="caution">
    <text evidence="2">The sequence shown here is derived from an EMBL/GenBank/DDBJ whole genome shotgun (WGS) entry which is preliminary data.</text>
</comment>